<feature type="domain" description="HTH lysR-type" evidence="5">
    <location>
        <begin position="1"/>
        <end position="59"/>
    </location>
</feature>
<evidence type="ECO:0000313" key="6">
    <source>
        <dbReference type="EMBL" id="RDU99269.1"/>
    </source>
</evidence>
<dbReference type="InterPro" id="IPR000847">
    <property type="entry name" value="LysR_HTH_N"/>
</dbReference>
<dbReference type="InterPro" id="IPR005119">
    <property type="entry name" value="LysR_subst-bd"/>
</dbReference>
<dbReference type="FunFam" id="3.40.190.290:FF:000001">
    <property type="entry name" value="Transcriptional regulator, LysR family"/>
    <property type="match status" value="1"/>
</dbReference>
<dbReference type="GO" id="GO:0043565">
    <property type="term" value="F:sequence-specific DNA binding"/>
    <property type="evidence" value="ECO:0007669"/>
    <property type="project" value="TreeGrafter"/>
</dbReference>
<dbReference type="OrthoDB" id="9076738at2"/>
<dbReference type="SUPFAM" id="SSF53850">
    <property type="entry name" value="Periplasmic binding protein-like II"/>
    <property type="match status" value="1"/>
</dbReference>
<evidence type="ECO:0000313" key="7">
    <source>
        <dbReference type="Proteomes" id="UP000256838"/>
    </source>
</evidence>
<name>A0A3D8K1Z2_9BURK</name>
<dbReference type="PROSITE" id="PS50931">
    <property type="entry name" value="HTH_LYSR"/>
    <property type="match status" value="1"/>
</dbReference>
<dbReference type="Pfam" id="PF03466">
    <property type="entry name" value="LysR_substrate"/>
    <property type="match status" value="1"/>
</dbReference>
<sequence length="319" mass="35135">MDRFFAMKVFTRVVESHSFVKAAESLQLAAPQVSRTVQALEAHLGARLLNRTTRSISVTDDGEAYYQRSMRVLAEVDEMEAELTHAKLSPKGRLKVNLPALVAKLIVVPALPEFFERYPDIEIEMGLSDRQVDIVEEGVDCVIRTGELEDSGLVARRIGNMRRITCASPAYLEKYGEPKTIADLHDHVGVNYVSSNTGRLRGWDYVVNGVVETVDMPGLIAVNDVDVYISCGLHGLGLLKSAIFPLAHYLENGELVEVLKDYCSPPRAISIMYARNRHLPRKVRVFADWIAEVFARVPLMQTTSNPAASAGAGPGAKAA</sequence>
<dbReference type="Pfam" id="PF00126">
    <property type="entry name" value="HTH_1"/>
    <property type="match status" value="1"/>
</dbReference>
<dbReference type="PANTHER" id="PTHR30537">
    <property type="entry name" value="HTH-TYPE TRANSCRIPTIONAL REGULATOR"/>
    <property type="match status" value="1"/>
</dbReference>
<evidence type="ECO:0000256" key="4">
    <source>
        <dbReference type="ARBA" id="ARBA00023163"/>
    </source>
</evidence>
<evidence type="ECO:0000256" key="1">
    <source>
        <dbReference type="ARBA" id="ARBA00009437"/>
    </source>
</evidence>
<evidence type="ECO:0000259" key="5">
    <source>
        <dbReference type="PROSITE" id="PS50931"/>
    </source>
</evidence>
<dbReference type="InterPro" id="IPR058163">
    <property type="entry name" value="LysR-type_TF_proteobact-type"/>
</dbReference>
<dbReference type="Gene3D" id="1.10.10.10">
    <property type="entry name" value="Winged helix-like DNA-binding domain superfamily/Winged helix DNA-binding domain"/>
    <property type="match status" value="1"/>
</dbReference>
<evidence type="ECO:0000256" key="2">
    <source>
        <dbReference type="ARBA" id="ARBA00023015"/>
    </source>
</evidence>
<dbReference type="EMBL" id="QRGA01000005">
    <property type="protein sequence ID" value="RDU99269.1"/>
    <property type="molecule type" value="Genomic_DNA"/>
</dbReference>
<accession>A0A3D8K1Z2</accession>
<dbReference type="InterPro" id="IPR036390">
    <property type="entry name" value="WH_DNA-bd_sf"/>
</dbReference>
<keyword evidence="4" id="KW-0804">Transcription</keyword>
<dbReference type="AlphaFoldDB" id="A0A3D8K1Z2"/>
<keyword evidence="2" id="KW-0805">Transcription regulation</keyword>
<dbReference type="PANTHER" id="PTHR30537:SF72">
    <property type="entry name" value="LYSR FAMILY TRANSCRIPTIONAL REGULATOR"/>
    <property type="match status" value="1"/>
</dbReference>
<organism evidence="6 7">
    <name type="scientific">Trinickia dinghuensis</name>
    <dbReference type="NCBI Taxonomy" id="2291023"/>
    <lineage>
        <taxon>Bacteria</taxon>
        <taxon>Pseudomonadati</taxon>
        <taxon>Pseudomonadota</taxon>
        <taxon>Betaproteobacteria</taxon>
        <taxon>Burkholderiales</taxon>
        <taxon>Burkholderiaceae</taxon>
        <taxon>Trinickia</taxon>
    </lineage>
</organism>
<dbReference type="FunFam" id="1.10.10.10:FF:000001">
    <property type="entry name" value="LysR family transcriptional regulator"/>
    <property type="match status" value="1"/>
</dbReference>
<dbReference type="GO" id="GO:0003700">
    <property type="term" value="F:DNA-binding transcription factor activity"/>
    <property type="evidence" value="ECO:0007669"/>
    <property type="project" value="InterPro"/>
</dbReference>
<proteinExistence type="inferred from homology"/>
<evidence type="ECO:0000256" key="3">
    <source>
        <dbReference type="ARBA" id="ARBA00023125"/>
    </source>
</evidence>
<comment type="caution">
    <text evidence="6">The sequence shown here is derived from an EMBL/GenBank/DDBJ whole genome shotgun (WGS) entry which is preliminary data.</text>
</comment>
<comment type="similarity">
    <text evidence="1">Belongs to the LysR transcriptional regulatory family.</text>
</comment>
<dbReference type="CDD" id="cd08472">
    <property type="entry name" value="PBP2_CrgA_like_3"/>
    <property type="match status" value="1"/>
</dbReference>
<dbReference type="InterPro" id="IPR036388">
    <property type="entry name" value="WH-like_DNA-bd_sf"/>
</dbReference>
<dbReference type="RefSeq" id="WP_115533243.1">
    <property type="nucleotide sequence ID" value="NZ_QRGA01000005.1"/>
</dbReference>
<protein>
    <submittedName>
        <fullName evidence="6">LysR family transcriptional regulator</fullName>
    </submittedName>
</protein>
<dbReference type="SUPFAM" id="SSF46785">
    <property type="entry name" value="Winged helix' DNA-binding domain"/>
    <property type="match status" value="1"/>
</dbReference>
<dbReference type="Proteomes" id="UP000256838">
    <property type="component" value="Unassembled WGS sequence"/>
</dbReference>
<gene>
    <name evidence="6" type="ORF">DWV00_09125</name>
</gene>
<keyword evidence="3" id="KW-0238">DNA-binding</keyword>
<dbReference type="GO" id="GO:0006351">
    <property type="term" value="P:DNA-templated transcription"/>
    <property type="evidence" value="ECO:0007669"/>
    <property type="project" value="TreeGrafter"/>
</dbReference>
<keyword evidence="7" id="KW-1185">Reference proteome</keyword>
<dbReference type="Gene3D" id="3.40.190.290">
    <property type="match status" value="1"/>
</dbReference>
<reference evidence="6 7" key="1">
    <citation type="submission" date="2018-08" db="EMBL/GenBank/DDBJ databases">
        <title>Paraburkholderia sp. DHOM06 isolated from forest soil.</title>
        <authorList>
            <person name="Gao Z.-H."/>
            <person name="Qiu L.-H."/>
        </authorList>
    </citation>
    <scope>NUCLEOTIDE SEQUENCE [LARGE SCALE GENOMIC DNA]</scope>
    <source>
        <strain evidence="6 7">DHOM06</strain>
    </source>
</reference>